<organism evidence="1 2">
    <name type="scientific">Kribbella steppae</name>
    <dbReference type="NCBI Taxonomy" id="2512223"/>
    <lineage>
        <taxon>Bacteria</taxon>
        <taxon>Bacillati</taxon>
        <taxon>Actinomycetota</taxon>
        <taxon>Actinomycetes</taxon>
        <taxon>Propionibacteriales</taxon>
        <taxon>Kribbellaceae</taxon>
        <taxon>Kribbella</taxon>
    </lineage>
</organism>
<gene>
    <name evidence="1" type="ORF">EV652_106171</name>
</gene>
<evidence type="ECO:0008006" key="3">
    <source>
        <dbReference type="Google" id="ProtNLM"/>
    </source>
</evidence>
<name>A0A4R2HH82_9ACTN</name>
<dbReference type="AlphaFoldDB" id="A0A4R2HH82"/>
<evidence type="ECO:0000313" key="1">
    <source>
        <dbReference type="EMBL" id="TCO28186.1"/>
    </source>
</evidence>
<dbReference type="EMBL" id="SLWN01000006">
    <property type="protein sequence ID" value="TCO28186.1"/>
    <property type="molecule type" value="Genomic_DNA"/>
</dbReference>
<evidence type="ECO:0000313" key="2">
    <source>
        <dbReference type="Proteomes" id="UP000294508"/>
    </source>
</evidence>
<dbReference type="InterPro" id="IPR032710">
    <property type="entry name" value="NTF2-like_dom_sf"/>
</dbReference>
<keyword evidence="2" id="KW-1185">Reference proteome</keyword>
<accession>A0A4R2HH82</accession>
<comment type="caution">
    <text evidence="1">The sequence shown here is derived from an EMBL/GenBank/DDBJ whole genome shotgun (WGS) entry which is preliminary data.</text>
</comment>
<reference evidence="1 2" key="1">
    <citation type="journal article" date="2015" name="Stand. Genomic Sci.">
        <title>Genomic Encyclopedia of Bacterial and Archaeal Type Strains, Phase III: the genomes of soil and plant-associated and newly described type strains.</title>
        <authorList>
            <person name="Whitman W.B."/>
            <person name="Woyke T."/>
            <person name="Klenk H.P."/>
            <person name="Zhou Y."/>
            <person name="Lilburn T.G."/>
            <person name="Beck B.J."/>
            <person name="De Vos P."/>
            <person name="Vandamme P."/>
            <person name="Eisen J.A."/>
            <person name="Garrity G."/>
            <person name="Hugenholtz P."/>
            <person name="Kyrpides N.C."/>
        </authorList>
    </citation>
    <scope>NUCLEOTIDE SEQUENCE [LARGE SCALE GENOMIC DNA]</scope>
    <source>
        <strain evidence="1 2">VKM Ac-2572</strain>
    </source>
</reference>
<protein>
    <recommendedName>
        <fullName evidence="3">SnoaL-like protein</fullName>
    </recommendedName>
</protein>
<sequence>MLEDAFVLHDHEALAQLFEPEAMLHPAGWPDPARGRAEIERLMDDLWDHQLRYVADPRTVLQLRGTALIISRSAINVVRRTPDGTWRYAIVHLTR</sequence>
<dbReference type="SUPFAM" id="SSF54427">
    <property type="entry name" value="NTF2-like"/>
    <property type="match status" value="1"/>
</dbReference>
<dbReference type="Gene3D" id="3.10.450.50">
    <property type="match status" value="1"/>
</dbReference>
<proteinExistence type="predicted"/>
<dbReference type="Proteomes" id="UP000294508">
    <property type="component" value="Unassembled WGS sequence"/>
</dbReference>